<organism evidence="2 3">
    <name type="scientific">Perkinsus olseni</name>
    <name type="common">Perkinsus atlanticus</name>
    <dbReference type="NCBI Taxonomy" id="32597"/>
    <lineage>
        <taxon>Eukaryota</taxon>
        <taxon>Sar</taxon>
        <taxon>Alveolata</taxon>
        <taxon>Perkinsozoa</taxon>
        <taxon>Perkinsea</taxon>
        <taxon>Perkinsida</taxon>
        <taxon>Perkinsidae</taxon>
        <taxon>Perkinsus</taxon>
    </lineage>
</organism>
<evidence type="ECO:0000256" key="1">
    <source>
        <dbReference type="SAM" id="MobiDB-lite"/>
    </source>
</evidence>
<dbReference type="AlphaFoldDB" id="A0A7J6PYP5"/>
<protein>
    <submittedName>
        <fullName evidence="2">Uncharacterized protein</fullName>
    </submittedName>
</protein>
<keyword evidence="3" id="KW-1185">Reference proteome</keyword>
<gene>
    <name evidence="2" type="ORF">FOZ63_018285</name>
</gene>
<dbReference type="EMBL" id="JABANO010036703">
    <property type="protein sequence ID" value="KAF4701364.1"/>
    <property type="molecule type" value="Genomic_DNA"/>
</dbReference>
<feature type="compositionally biased region" description="Basic residues" evidence="1">
    <location>
        <begin position="40"/>
        <end position="50"/>
    </location>
</feature>
<feature type="compositionally biased region" description="Basic and acidic residues" evidence="1">
    <location>
        <begin position="58"/>
        <end position="71"/>
    </location>
</feature>
<name>A0A7J6PYP5_PEROL</name>
<evidence type="ECO:0000313" key="2">
    <source>
        <dbReference type="EMBL" id="KAF4701364.1"/>
    </source>
</evidence>
<comment type="caution">
    <text evidence="2">The sequence shown here is derived from an EMBL/GenBank/DDBJ whole genome shotgun (WGS) entry which is preliminary data.</text>
</comment>
<dbReference type="Proteomes" id="UP000553632">
    <property type="component" value="Unassembled WGS sequence"/>
</dbReference>
<feature type="non-terminal residue" evidence="2">
    <location>
        <position position="104"/>
    </location>
</feature>
<feature type="non-terminal residue" evidence="2">
    <location>
        <position position="1"/>
    </location>
</feature>
<accession>A0A7J6PYP5</accession>
<evidence type="ECO:0000313" key="3">
    <source>
        <dbReference type="Proteomes" id="UP000553632"/>
    </source>
</evidence>
<sequence length="104" mass="11804">DRHPHGPGDQWCIACGFLEEGPPTEWMVAGPLSPTNLRQHLLRRPPHQYRHNGQLPSGHREDGRHRRDPHTSSDAMFHVFRKRPAEDDEALRDDSVASPSTSSL</sequence>
<proteinExistence type="predicted"/>
<reference evidence="2 3" key="1">
    <citation type="submission" date="2020-04" db="EMBL/GenBank/DDBJ databases">
        <title>Perkinsus olseni comparative genomics.</title>
        <authorList>
            <person name="Bogema D.R."/>
        </authorList>
    </citation>
    <scope>NUCLEOTIDE SEQUENCE [LARGE SCALE GENOMIC DNA]</scope>
    <source>
        <strain evidence="2 3">ATCC PRA-207</strain>
    </source>
</reference>
<feature type="region of interest" description="Disordered" evidence="1">
    <location>
        <begin position="37"/>
        <end position="104"/>
    </location>
</feature>